<dbReference type="InterPro" id="IPR001594">
    <property type="entry name" value="Palmitoyltrfase_DHHC"/>
</dbReference>
<proteinExistence type="inferred from homology"/>
<name>A0A8B7XPZ9_ACAPL</name>
<evidence type="ECO:0000313" key="10">
    <source>
        <dbReference type="Proteomes" id="UP000694845"/>
    </source>
</evidence>
<dbReference type="SUPFAM" id="SSF48403">
    <property type="entry name" value="Ankyrin repeat"/>
    <property type="match status" value="1"/>
</dbReference>
<comment type="similarity">
    <text evidence="8">Belongs to the DHHC palmitoyltransferase family.</text>
</comment>
<dbReference type="PROSITE" id="PS50216">
    <property type="entry name" value="DHHC"/>
    <property type="match status" value="1"/>
</dbReference>
<dbReference type="Pfam" id="PF00023">
    <property type="entry name" value="Ank"/>
    <property type="match status" value="1"/>
</dbReference>
<dbReference type="Proteomes" id="UP000694845">
    <property type="component" value="Unplaced"/>
</dbReference>
<gene>
    <name evidence="11" type="primary">LOC110975075</name>
</gene>
<feature type="repeat" description="ANK" evidence="7">
    <location>
        <begin position="150"/>
        <end position="182"/>
    </location>
</feature>
<reference evidence="11" key="1">
    <citation type="submission" date="2025-08" db="UniProtKB">
        <authorList>
            <consortium name="RefSeq"/>
        </authorList>
    </citation>
    <scope>IDENTIFICATION</scope>
</reference>
<dbReference type="GO" id="GO:0019706">
    <property type="term" value="F:protein-cysteine S-palmitoyltransferase activity"/>
    <property type="evidence" value="ECO:0007669"/>
    <property type="project" value="UniProtKB-EC"/>
</dbReference>
<feature type="repeat" description="ANK" evidence="7">
    <location>
        <begin position="183"/>
        <end position="216"/>
    </location>
</feature>
<comment type="catalytic activity">
    <reaction evidence="8">
        <text>L-cysteinyl-[protein] + hexadecanoyl-CoA = S-hexadecanoyl-L-cysteinyl-[protein] + CoA</text>
        <dbReference type="Rhea" id="RHEA:36683"/>
        <dbReference type="Rhea" id="RHEA-COMP:10131"/>
        <dbReference type="Rhea" id="RHEA-COMP:11032"/>
        <dbReference type="ChEBI" id="CHEBI:29950"/>
        <dbReference type="ChEBI" id="CHEBI:57287"/>
        <dbReference type="ChEBI" id="CHEBI:57379"/>
        <dbReference type="ChEBI" id="CHEBI:74151"/>
        <dbReference type="EC" id="2.3.1.225"/>
    </reaction>
</comment>
<evidence type="ECO:0000256" key="7">
    <source>
        <dbReference type="PROSITE-ProRule" id="PRU00023"/>
    </source>
</evidence>
<dbReference type="Pfam" id="PF12796">
    <property type="entry name" value="Ank_2"/>
    <property type="match status" value="1"/>
</dbReference>
<dbReference type="SMART" id="SM00248">
    <property type="entry name" value="ANK"/>
    <property type="match status" value="7"/>
</dbReference>
<dbReference type="AlphaFoldDB" id="A0A8B7XPZ9"/>
<feature type="transmembrane region" description="Helical" evidence="8">
    <location>
        <begin position="344"/>
        <end position="366"/>
    </location>
</feature>
<dbReference type="Pfam" id="PF01529">
    <property type="entry name" value="DHHC"/>
    <property type="match status" value="1"/>
</dbReference>
<comment type="subcellular location">
    <subcellularLocation>
        <location evidence="1">Membrane</location>
        <topology evidence="1">Multi-pass membrane protein</topology>
    </subcellularLocation>
</comment>
<dbReference type="PROSITE" id="PS50297">
    <property type="entry name" value="ANK_REP_REGION"/>
    <property type="match status" value="4"/>
</dbReference>
<evidence type="ECO:0000256" key="4">
    <source>
        <dbReference type="ARBA" id="ARBA00022989"/>
    </source>
</evidence>
<evidence type="ECO:0000313" key="11">
    <source>
        <dbReference type="RefSeq" id="XP_022082898.1"/>
    </source>
</evidence>
<keyword evidence="6 8" id="KW-0472">Membrane</keyword>
<dbReference type="RefSeq" id="XP_022082898.1">
    <property type="nucleotide sequence ID" value="XM_022227206.1"/>
</dbReference>
<sequence>MEEFKPYPTQAMASQADMSPAQLMVSSNEAHLPADRRTPLQQQVRNKPDFSTFDSVKAVQYGAFDRVKELVENGLDVREPDRENVTLLHWAAINNRLEIARYLINRGAVIDQLGGELNSTPLHWAARQGHLPMVVLLIQYGADPSLRDGEGVSGIHLACQYGHTAIVAYLVAKGEDPNLLDGNGMSPLMWACYRTFSVDPTRLLLTLGASPNLQDKHYLNSALHWATAVGNTAAVQTLLQHGADSFVENSRHETPLDVAMSRRNGYIAMRIREHRGETPYGTKKGSKDLRKYIMWAMPAMILVMLGLIPDFSASYITKIILLVLSIAFIYLLLRFFVDSRASQLFPIALAVATKVLVNFTYFVYFWPYVSDWWMRAGYILAMVTMLYSFWKCWRFNAGIIRHSQEDQKRTICEMAETTGLDLSKFCTTCLIRRPIRSKHCSSCDKCISRFDHHCPWVDNCIGSLNHRFFIIYLGSLPVASLFYLIGNAMFWVDSCQTTFEENGVWIYIGEVMSCSPWTFVLSLQVFIYMLWVAMLFVCQFYQVIYLGVTTNERMNHTRYDYFRDPKAPKGPFRDEKLYNPFNRGVLRNFVDFFECTCFGLCRPMKVDWAVQFTTEVNQSGLNNFVSSNNHYV</sequence>
<feature type="transmembrane region" description="Helical" evidence="8">
    <location>
        <begin position="292"/>
        <end position="309"/>
    </location>
</feature>
<evidence type="ECO:0000256" key="6">
    <source>
        <dbReference type="ARBA" id="ARBA00023136"/>
    </source>
</evidence>
<evidence type="ECO:0000256" key="3">
    <source>
        <dbReference type="ARBA" id="ARBA00022737"/>
    </source>
</evidence>
<keyword evidence="8" id="KW-0012">Acyltransferase</keyword>
<dbReference type="OrthoDB" id="6781668at2759"/>
<keyword evidence="10" id="KW-1185">Reference proteome</keyword>
<feature type="domain" description="Palmitoyltransferase DHHC" evidence="9">
    <location>
        <begin position="423"/>
        <end position="556"/>
    </location>
</feature>
<dbReference type="GO" id="GO:0016020">
    <property type="term" value="C:membrane"/>
    <property type="evidence" value="ECO:0007669"/>
    <property type="project" value="UniProtKB-SubCell"/>
</dbReference>
<keyword evidence="5 7" id="KW-0040">ANK repeat</keyword>
<dbReference type="InterPro" id="IPR036770">
    <property type="entry name" value="Ankyrin_rpt-contain_sf"/>
</dbReference>
<keyword evidence="2 8" id="KW-0812">Transmembrane</keyword>
<feature type="repeat" description="ANK" evidence="7">
    <location>
        <begin position="83"/>
        <end position="115"/>
    </location>
</feature>
<evidence type="ECO:0000256" key="5">
    <source>
        <dbReference type="ARBA" id="ARBA00023043"/>
    </source>
</evidence>
<feature type="transmembrane region" description="Helical" evidence="8">
    <location>
        <begin position="525"/>
        <end position="548"/>
    </location>
</feature>
<dbReference type="EC" id="2.3.1.225" evidence="8"/>
<dbReference type="Gene3D" id="1.25.40.20">
    <property type="entry name" value="Ankyrin repeat-containing domain"/>
    <property type="match status" value="1"/>
</dbReference>
<evidence type="ECO:0000256" key="2">
    <source>
        <dbReference type="ARBA" id="ARBA00022692"/>
    </source>
</evidence>
<organism evidence="10 11">
    <name type="scientific">Acanthaster planci</name>
    <name type="common">Crown-of-thorns starfish</name>
    <dbReference type="NCBI Taxonomy" id="133434"/>
    <lineage>
        <taxon>Eukaryota</taxon>
        <taxon>Metazoa</taxon>
        <taxon>Echinodermata</taxon>
        <taxon>Eleutherozoa</taxon>
        <taxon>Asterozoa</taxon>
        <taxon>Asteroidea</taxon>
        <taxon>Valvatacea</taxon>
        <taxon>Valvatida</taxon>
        <taxon>Acanthasteridae</taxon>
        <taxon>Acanthaster</taxon>
    </lineage>
</organism>
<feature type="transmembrane region" description="Helical" evidence="8">
    <location>
        <begin position="372"/>
        <end position="390"/>
    </location>
</feature>
<dbReference type="PANTHER" id="PTHR24161:SF85">
    <property type="entry name" value="PALMITOYLTRANSFERASE HIP14"/>
    <property type="match status" value="1"/>
</dbReference>
<comment type="domain">
    <text evidence="8">The DHHC domain is required for palmitoyltransferase activity.</text>
</comment>
<dbReference type="PANTHER" id="PTHR24161">
    <property type="entry name" value="ANK_REP_REGION DOMAIN-CONTAINING PROTEIN-RELATED"/>
    <property type="match status" value="1"/>
</dbReference>
<dbReference type="InterPro" id="IPR002110">
    <property type="entry name" value="Ankyrin_rpt"/>
</dbReference>
<evidence type="ECO:0000256" key="1">
    <source>
        <dbReference type="ARBA" id="ARBA00004141"/>
    </source>
</evidence>
<dbReference type="PROSITE" id="PS50088">
    <property type="entry name" value="ANK_REPEAT"/>
    <property type="match status" value="5"/>
</dbReference>
<evidence type="ECO:0000259" key="9">
    <source>
        <dbReference type="Pfam" id="PF01529"/>
    </source>
</evidence>
<dbReference type="GeneID" id="110975075"/>
<dbReference type="KEGG" id="aplc:110975075"/>
<dbReference type="OMA" id="FWVGFRY"/>
<keyword evidence="8" id="KW-0808">Transferase</keyword>
<dbReference type="Pfam" id="PF13637">
    <property type="entry name" value="Ank_4"/>
    <property type="match status" value="1"/>
</dbReference>
<feature type="transmembrane region" description="Helical" evidence="8">
    <location>
        <begin position="315"/>
        <end position="337"/>
    </location>
</feature>
<protein>
    <recommendedName>
        <fullName evidence="8">Palmitoyltransferase</fullName>
        <ecNumber evidence="8">2.3.1.225</ecNumber>
    </recommendedName>
</protein>
<feature type="repeat" description="ANK" evidence="7">
    <location>
        <begin position="218"/>
        <end position="250"/>
    </location>
</feature>
<accession>A0A8B7XPZ9</accession>
<keyword evidence="4 8" id="KW-1133">Transmembrane helix</keyword>
<feature type="repeat" description="ANK" evidence="7">
    <location>
        <begin position="117"/>
        <end position="149"/>
    </location>
</feature>
<evidence type="ECO:0000256" key="8">
    <source>
        <dbReference type="RuleBase" id="RU079119"/>
    </source>
</evidence>
<feature type="transmembrane region" description="Helical" evidence="8">
    <location>
        <begin position="469"/>
        <end position="492"/>
    </location>
</feature>
<keyword evidence="3" id="KW-0677">Repeat</keyword>